<evidence type="ECO:0000256" key="1">
    <source>
        <dbReference type="SAM" id="Phobius"/>
    </source>
</evidence>
<protein>
    <submittedName>
        <fullName evidence="4">DUF4349 domain-containing protein</fullName>
    </submittedName>
</protein>
<dbReference type="Proteomes" id="UP000629963">
    <property type="component" value="Unassembled WGS sequence"/>
</dbReference>
<evidence type="ECO:0000313" key="5">
    <source>
        <dbReference type="Proteomes" id="UP000629963"/>
    </source>
</evidence>
<proteinExistence type="predicted"/>
<feature type="signal peptide" evidence="2">
    <location>
        <begin position="1"/>
        <end position="22"/>
    </location>
</feature>
<dbReference type="Pfam" id="PF14257">
    <property type="entry name" value="DUF4349"/>
    <property type="match status" value="1"/>
</dbReference>
<organism evidence="4 5">
    <name type="scientific">Flavobacterium kayseriense</name>
    <dbReference type="NCBI Taxonomy" id="2764714"/>
    <lineage>
        <taxon>Bacteria</taxon>
        <taxon>Pseudomonadati</taxon>
        <taxon>Bacteroidota</taxon>
        <taxon>Flavobacteriia</taxon>
        <taxon>Flavobacteriales</taxon>
        <taxon>Flavobacteriaceae</taxon>
        <taxon>Flavobacterium</taxon>
    </lineage>
</organism>
<sequence length="268" mass="30315">MKLKVILIIILCSLISCKKANEALDSQVQNIVLPAKTETNESKSKVSGKLNQKIIKEGNLRFETSDLDRTYNQIITNTKKANGTVQNDTEGKDYGTVYRKLIVRIPSQNFDVFIQNISKGVAYFDNKEITAEDVTAQYIDINARLNAKKSLENRYIELLKKAVKVSEMLEIEKQLSAIREDVEATQGKLNYLQNRISESTITIEFYKTVATDNGVTISYGSKIGNAIASGFNAFSSFFIFLVSIWPFIIILTGIIYFIRKKIKQKNKN</sequence>
<keyword evidence="1" id="KW-0472">Membrane</keyword>
<evidence type="ECO:0000313" key="4">
    <source>
        <dbReference type="EMBL" id="MBC5840563.1"/>
    </source>
</evidence>
<keyword evidence="1" id="KW-1133">Transmembrane helix</keyword>
<gene>
    <name evidence="4" type="ORF">H8R23_04025</name>
</gene>
<keyword evidence="1" id="KW-0812">Transmembrane</keyword>
<keyword evidence="5" id="KW-1185">Reference proteome</keyword>
<evidence type="ECO:0000256" key="2">
    <source>
        <dbReference type="SAM" id="SignalP"/>
    </source>
</evidence>
<reference evidence="4 5" key="1">
    <citation type="submission" date="2020-08" db="EMBL/GenBank/DDBJ databases">
        <title>Description of novel Flavobacterium F-380 isolate.</title>
        <authorList>
            <person name="Saticioglu I.B."/>
            <person name="Duman M."/>
            <person name="Altun S."/>
        </authorList>
    </citation>
    <scope>NUCLEOTIDE SEQUENCE [LARGE SCALE GENOMIC DNA]</scope>
    <source>
        <strain evidence="4 5">F-380</strain>
    </source>
</reference>
<keyword evidence="2" id="KW-0732">Signal</keyword>
<dbReference type="InterPro" id="IPR025645">
    <property type="entry name" value="DUF4349"/>
</dbReference>
<dbReference type="RefSeq" id="WP_187009130.1">
    <property type="nucleotide sequence ID" value="NZ_JACRUI010000001.1"/>
</dbReference>
<dbReference type="PROSITE" id="PS51257">
    <property type="entry name" value="PROKAR_LIPOPROTEIN"/>
    <property type="match status" value="1"/>
</dbReference>
<feature type="transmembrane region" description="Helical" evidence="1">
    <location>
        <begin position="237"/>
        <end position="258"/>
    </location>
</feature>
<name>A0ABR7J571_9FLAO</name>
<accession>A0ABR7J571</accession>
<feature type="domain" description="DUF4349" evidence="3">
    <location>
        <begin position="52"/>
        <end position="258"/>
    </location>
</feature>
<feature type="chain" id="PRO_5045203222" evidence="2">
    <location>
        <begin position="23"/>
        <end position="268"/>
    </location>
</feature>
<evidence type="ECO:0000259" key="3">
    <source>
        <dbReference type="Pfam" id="PF14257"/>
    </source>
</evidence>
<dbReference type="EMBL" id="JACRUJ010000001">
    <property type="protein sequence ID" value="MBC5840563.1"/>
    <property type="molecule type" value="Genomic_DNA"/>
</dbReference>
<comment type="caution">
    <text evidence="4">The sequence shown here is derived from an EMBL/GenBank/DDBJ whole genome shotgun (WGS) entry which is preliminary data.</text>
</comment>